<sequence length="211" mass="22402">MSSLAPYSHSVGTCLTSLQSHKRNYSLPPLTSYTITTCSYQQLPPLVVQKEENQLKRRDAIGLAFSFGLLHSLFQPLSTSAAEAVPCELTVAPSGLSFCDKIVGTGSQAVKGQLIKAHYVGRLENGKVFDSSYNRGKPLTFRVGVGEVIKGWDEGILGGDGIPPMLAGGKRTLKLPPQLGYGSRGAGCKGGSCVIPPDSVLLFDVEFVSKA</sequence>
<keyword evidence="6" id="KW-0934">Plastid</keyword>
<dbReference type="GO" id="GO:0003755">
    <property type="term" value="F:peptidyl-prolyl cis-trans isomerase activity"/>
    <property type="evidence" value="ECO:0007669"/>
    <property type="project" value="UniProtKB-KW"/>
</dbReference>
<evidence type="ECO:0000256" key="11">
    <source>
        <dbReference type="PROSITE-ProRule" id="PRU00277"/>
    </source>
</evidence>
<evidence type="ECO:0000256" key="3">
    <source>
        <dbReference type="ARBA" id="ARBA00006577"/>
    </source>
</evidence>
<feature type="domain" description="PPIase FKBP-type" evidence="12">
    <location>
        <begin position="112"/>
        <end position="211"/>
    </location>
</feature>
<evidence type="ECO:0000256" key="10">
    <source>
        <dbReference type="ARBA" id="ARBA00023157"/>
    </source>
</evidence>
<dbReference type="PaxDb" id="3827-XP_004504633.1"/>
<accession>A0A1S2YHI8</accession>
<keyword evidence="9 11" id="KW-0697">Rotamase</keyword>
<gene>
    <name evidence="14" type="primary">LOC101501200</name>
</gene>
<keyword evidence="13" id="KW-1185">Reference proteome</keyword>
<dbReference type="eggNOG" id="KOG0549">
    <property type="taxonomic scope" value="Eukaryota"/>
</dbReference>
<dbReference type="InterPro" id="IPR046357">
    <property type="entry name" value="PPIase_dom_sf"/>
</dbReference>
<dbReference type="SUPFAM" id="SSF54534">
    <property type="entry name" value="FKBP-like"/>
    <property type="match status" value="1"/>
</dbReference>
<comment type="subcellular location">
    <subcellularLocation>
        <location evidence="2">Plastid</location>
        <location evidence="2">Chloroplast thylakoid lumen</location>
    </subcellularLocation>
</comment>
<dbReference type="EC" id="5.2.1.8" evidence="4 11"/>
<proteinExistence type="inferred from homology"/>
<comment type="similarity">
    <text evidence="3">Belongs to the FKBP-type PPIase family.</text>
</comment>
<evidence type="ECO:0000256" key="9">
    <source>
        <dbReference type="ARBA" id="ARBA00023110"/>
    </source>
</evidence>
<keyword evidence="8" id="KW-0793">Thylakoid</keyword>
<dbReference type="PROSITE" id="PS50059">
    <property type="entry name" value="FKBP_PPIASE"/>
    <property type="match status" value="1"/>
</dbReference>
<keyword evidence="10" id="KW-1015">Disulfide bond</keyword>
<dbReference type="InterPro" id="IPR001179">
    <property type="entry name" value="PPIase_FKBP_dom"/>
</dbReference>
<evidence type="ECO:0000256" key="4">
    <source>
        <dbReference type="ARBA" id="ARBA00013194"/>
    </source>
</evidence>
<reference evidence="14" key="2">
    <citation type="submission" date="2025-08" db="UniProtKB">
        <authorList>
            <consortium name="RefSeq"/>
        </authorList>
    </citation>
    <scope>IDENTIFICATION</scope>
    <source>
        <tissue evidence="14">Etiolated seedlings</tissue>
    </source>
</reference>
<dbReference type="FunFam" id="3.10.50.40:FF:000032">
    <property type="entry name" value="Peptidylprolyl isomerase"/>
    <property type="match status" value="1"/>
</dbReference>
<comment type="catalytic activity">
    <reaction evidence="1 11">
        <text>[protein]-peptidylproline (omega=180) = [protein]-peptidylproline (omega=0)</text>
        <dbReference type="Rhea" id="RHEA:16237"/>
        <dbReference type="Rhea" id="RHEA-COMP:10747"/>
        <dbReference type="Rhea" id="RHEA-COMP:10748"/>
        <dbReference type="ChEBI" id="CHEBI:83833"/>
        <dbReference type="ChEBI" id="CHEBI:83834"/>
        <dbReference type="EC" id="5.2.1.8"/>
    </reaction>
</comment>
<evidence type="ECO:0000256" key="5">
    <source>
        <dbReference type="ARBA" id="ARBA00022528"/>
    </source>
</evidence>
<organism evidence="13 14">
    <name type="scientific">Cicer arietinum</name>
    <name type="common">Chickpea</name>
    <name type="synonym">Garbanzo</name>
    <dbReference type="NCBI Taxonomy" id="3827"/>
    <lineage>
        <taxon>Eukaryota</taxon>
        <taxon>Viridiplantae</taxon>
        <taxon>Streptophyta</taxon>
        <taxon>Embryophyta</taxon>
        <taxon>Tracheophyta</taxon>
        <taxon>Spermatophyta</taxon>
        <taxon>Magnoliopsida</taxon>
        <taxon>eudicotyledons</taxon>
        <taxon>Gunneridae</taxon>
        <taxon>Pentapetalae</taxon>
        <taxon>rosids</taxon>
        <taxon>fabids</taxon>
        <taxon>Fabales</taxon>
        <taxon>Fabaceae</taxon>
        <taxon>Papilionoideae</taxon>
        <taxon>50 kb inversion clade</taxon>
        <taxon>NPAAA clade</taxon>
        <taxon>Hologalegina</taxon>
        <taxon>IRL clade</taxon>
        <taxon>Cicereae</taxon>
        <taxon>Cicer</taxon>
    </lineage>
</organism>
<dbReference type="KEGG" id="cam:101501200"/>
<dbReference type="Pfam" id="PF00254">
    <property type="entry name" value="FKBP_C"/>
    <property type="match status" value="1"/>
</dbReference>
<name>A0A1S2YHI8_CICAR</name>
<reference evidence="13" key="1">
    <citation type="journal article" date="2013" name="Nat. Biotechnol.">
        <title>Draft genome sequence of chickpea (Cicer arietinum) provides a resource for trait improvement.</title>
        <authorList>
            <person name="Varshney R.K."/>
            <person name="Song C."/>
            <person name="Saxena R.K."/>
            <person name="Azam S."/>
            <person name="Yu S."/>
            <person name="Sharpe A.G."/>
            <person name="Cannon S."/>
            <person name="Baek J."/>
            <person name="Rosen B.D."/>
            <person name="Tar'an B."/>
            <person name="Millan T."/>
            <person name="Zhang X."/>
            <person name="Ramsay L.D."/>
            <person name="Iwata A."/>
            <person name="Wang Y."/>
            <person name="Nelson W."/>
            <person name="Farmer A.D."/>
            <person name="Gaur P.M."/>
            <person name="Soderlund C."/>
            <person name="Penmetsa R.V."/>
            <person name="Xu C."/>
            <person name="Bharti A.K."/>
            <person name="He W."/>
            <person name="Winter P."/>
            <person name="Zhao S."/>
            <person name="Hane J.K."/>
            <person name="Carrasquilla-Garcia N."/>
            <person name="Condie J.A."/>
            <person name="Upadhyaya H.D."/>
            <person name="Luo M.C."/>
            <person name="Thudi M."/>
            <person name="Gowda C.L."/>
            <person name="Singh N.P."/>
            <person name="Lichtenzveig J."/>
            <person name="Gali K.K."/>
            <person name="Rubio J."/>
            <person name="Nadarajan N."/>
            <person name="Dolezel J."/>
            <person name="Bansal K.C."/>
            <person name="Xu X."/>
            <person name="Edwards D."/>
            <person name="Zhang G."/>
            <person name="Kahl G."/>
            <person name="Gil J."/>
            <person name="Singh K.B."/>
            <person name="Datta S.K."/>
            <person name="Jackson S.A."/>
            <person name="Wang J."/>
            <person name="Cook D.R."/>
        </authorList>
    </citation>
    <scope>NUCLEOTIDE SEQUENCE [LARGE SCALE GENOMIC DNA]</scope>
    <source>
        <strain evidence="13">cv. CDC Frontier</strain>
    </source>
</reference>
<evidence type="ECO:0000259" key="12">
    <source>
        <dbReference type="PROSITE" id="PS50059"/>
    </source>
</evidence>
<keyword evidence="7" id="KW-0809">Transit peptide</keyword>
<protein>
    <recommendedName>
        <fullName evidence="4 11">peptidylprolyl isomerase</fullName>
        <ecNumber evidence="4 11">5.2.1.8</ecNumber>
    </recommendedName>
</protein>
<evidence type="ECO:0000313" key="13">
    <source>
        <dbReference type="Proteomes" id="UP000087171"/>
    </source>
</evidence>
<dbReference type="PANTHER" id="PTHR47833:SF2">
    <property type="entry name" value="PEPTIDYLPROLYL ISOMERASE"/>
    <property type="match status" value="1"/>
</dbReference>
<evidence type="ECO:0000256" key="7">
    <source>
        <dbReference type="ARBA" id="ARBA00022946"/>
    </source>
</evidence>
<dbReference type="STRING" id="3827.A0A1S2YHI8"/>
<dbReference type="GO" id="GO:0009543">
    <property type="term" value="C:chloroplast thylakoid lumen"/>
    <property type="evidence" value="ECO:0007669"/>
    <property type="project" value="UniProtKB-SubCell"/>
</dbReference>
<evidence type="ECO:0000256" key="8">
    <source>
        <dbReference type="ARBA" id="ARBA00023078"/>
    </source>
</evidence>
<dbReference type="GeneID" id="101501200"/>
<dbReference type="AlphaFoldDB" id="A0A1S2YHI8"/>
<dbReference type="RefSeq" id="XP_004504633.1">
    <property type="nucleotide sequence ID" value="XM_004504576.3"/>
</dbReference>
<keyword evidence="11 14" id="KW-0413">Isomerase</keyword>
<evidence type="ECO:0000256" key="6">
    <source>
        <dbReference type="ARBA" id="ARBA00022640"/>
    </source>
</evidence>
<dbReference type="Gene3D" id="3.10.50.40">
    <property type="match status" value="1"/>
</dbReference>
<evidence type="ECO:0000313" key="14">
    <source>
        <dbReference type="RefSeq" id="XP_004504633.1"/>
    </source>
</evidence>
<keyword evidence="5" id="KW-0150">Chloroplast</keyword>
<dbReference type="OrthoDB" id="1902587at2759"/>
<dbReference type="PANTHER" id="PTHR47833">
    <property type="entry name" value="PHOTOSYNTHETIC NDH SUBUNIT OF LUMENAL LOCATION 4, CHLOROPLASTIC"/>
    <property type="match status" value="1"/>
</dbReference>
<dbReference type="InterPro" id="IPR044183">
    <property type="entry name" value="PNSL4/FKBP13-like"/>
</dbReference>
<dbReference type="Proteomes" id="UP000087171">
    <property type="component" value="Chromosome Ca6"/>
</dbReference>
<evidence type="ECO:0000256" key="1">
    <source>
        <dbReference type="ARBA" id="ARBA00000971"/>
    </source>
</evidence>
<evidence type="ECO:0000256" key="2">
    <source>
        <dbReference type="ARBA" id="ARBA00004456"/>
    </source>
</evidence>